<accession>A0A9Q1CPV6</accession>
<protein>
    <submittedName>
        <fullName evidence="1">Uncharacterized protein</fullName>
    </submittedName>
</protein>
<evidence type="ECO:0000313" key="2">
    <source>
        <dbReference type="Proteomes" id="UP001152320"/>
    </source>
</evidence>
<dbReference type="OrthoDB" id="10034966at2759"/>
<dbReference type="AlphaFoldDB" id="A0A9Q1CPV6"/>
<sequence>MHDLLEGVVQYEIKLVLSYLISDREPALITLNQLNKEIASFDYGSTEKSNQPSQIKLNSQGNAIGQKAMQSWCLIRHLPLIIGHLLEEWDMPYFELLLQLLDCMDIFSPKVTHGLIAKLGILIVDHYTKFHEVFPTYSLIPKHHFMVHYPTCLRKVGPLIHVWCMRYEAKQLFLSNCQLLSKL</sequence>
<dbReference type="PANTHER" id="PTHR31912:SF34">
    <property type="entry name" value="NOTOCHORD-RELATED PROTEIN"/>
    <property type="match status" value="1"/>
</dbReference>
<dbReference type="EMBL" id="JAIZAY010000001">
    <property type="protein sequence ID" value="KAJ8048620.1"/>
    <property type="molecule type" value="Genomic_DNA"/>
</dbReference>
<organism evidence="1 2">
    <name type="scientific">Holothuria leucospilota</name>
    <name type="common">Black long sea cucumber</name>
    <name type="synonym">Mertensiothuria leucospilota</name>
    <dbReference type="NCBI Taxonomy" id="206669"/>
    <lineage>
        <taxon>Eukaryota</taxon>
        <taxon>Metazoa</taxon>
        <taxon>Echinodermata</taxon>
        <taxon>Eleutherozoa</taxon>
        <taxon>Echinozoa</taxon>
        <taxon>Holothuroidea</taxon>
        <taxon>Aspidochirotacea</taxon>
        <taxon>Aspidochirotida</taxon>
        <taxon>Holothuriidae</taxon>
        <taxon>Holothuria</taxon>
    </lineage>
</organism>
<reference evidence="1" key="1">
    <citation type="submission" date="2021-10" db="EMBL/GenBank/DDBJ databases">
        <title>Tropical sea cucumber genome reveals ecological adaptation and Cuvierian tubules defense mechanism.</title>
        <authorList>
            <person name="Chen T."/>
        </authorList>
    </citation>
    <scope>NUCLEOTIDE SEQUENCE</scope>
    <source>
        <strain evidence="1">Nanhai2018</strain>
        <tissue evidence="1">Muscle</tissue>
    </source>
</reference>
<comment type="caution">
    <text evidence="1">The sequence shown here is derived from an EMBL/GenBank/DDBJ whole genome shotgun (WGS) entry which is preliminary data.</text>
</comment>
<dbReference type="PANTHER" id="PTHR31912">
    <property type="entry name" value="IP13529P"/>
    <property type="match status" value="1"/>
</dbReference>
<keyword evidence="2" id="KW-1185">Reference proteome</keyword>
<evidence type="ECO:0000313" key="1">
    <source>
        <dbReference type="EMBL" id="KAJ8048620.1"/>
    </source>
</evidence>
<gene>
    <name evidence="1" type="ORF">HOLleu_01002</name>
</gene>
<dbReference type="Proteomes" id="UP001152320">
    <property type="component" value="Chromosome 1"/>
</dbReference>
<proteinExistence type="predicted"/>
<name>A0A9Q1CPV6_HOLLE</name>